<sequence length="241" mass="25570">MPQQQIPFDLPHVESRARDDFLPGPANEAALALVDAWPDWPALSVALVGPPGSGKSHLAALFAERSGAATVRTADLGAADLPKLVSSGAVVLENLGDGPVPEAALFHLFNLVTEHRASMLVTAPRVPAMLADTVATRDLASRLRAMPAVTLGVPDDALLAAVALKLFADRQITPDEGLLAYLLTRVDRSIGALRDVVAQLDREALARKRPLTRALASELLRARSQAQDSDDDTLSDRAETT</sequence>
<dbReference type="EMBL" id="JANTHZ010000001">
    <property type="protein sequence ID" value="MCS0493601.1"/>
    <property type="molecule type" value="Genomic_DNA"/>
</dbReference>
<protein>
    <submittedName>
        <fullName evidence="2">Chromosomal replication initiator DnaA</fullName>
    </submittedName>
</protein>
<comment type="caution">
    <text evidence="2">The sequence shown here is derived from an EMBL/GenBank/DDBJ whole genome shotgun (WGS) entry which is preliminary data.</text>
</comment>
<name>A0A9X2P7U7_9HYPH</name>
<dbReference type="Proteomes" id="UP001151088">
    <property type="component" value="Unassembled WGS sequence"/>
</dbReference>
<dbReference type="GO" id="GO:0005886">
    <property type="term" value="C:plasma membrane"/>
    <property type="evidence" value="ECO:0007669"/>
    <property type="project" value="TreeGrafter"/>
</dbReference>
<keyword evidence="3" id="KW-1185">Reference proteome</keyword>
<feature type="region of interest" description="Disordered" evidence="1">
    <location>
        <begin position="222"/>
        <end position="241"/>
    </location>
</feature>
<evidence type="ECO:0000256" key="1">
    <source>
        <dbReference type="SAM" id="MobiDB-lite"/>
    </source>
</evidence>
<organism evidence="2 3">
    <name type="scientific">Ancylobacter mangrovi</name>
    <dbReference type="NCBI Taxonomy" id="2972472"/>
    <lineage>
        <taxon>Bacteria</taxon>
        <taxon>Pseudomonadati</taxon>
        <taxon>Pseudomonadota</taxon>
        <taxon>Alphaproteobacteria</taxon>
        <taxon>Hyphomicrobiales</taxon>
        <taxon>Xanthobacteraceae</taxon>
        <taxon>Ancylobacter</taxon>
    </lineage>
</organism>
<dbReference type="SUPFAM" id="SSF52540">
    <property type="entry name" value="P-loop containing nucleoside triphosphate hydrolases"/>
    <property type="match status" value="1"/>
</dbReference>
<dbReference type="Gene3D" id="3.40.50.300">
    <property type="entry name" value="P-loop containing nucleotide triphosphate hydrolases"/>
    <property type="match status" value="1"/>
</dbReference>
<gene>
    <name evidence="2" type="ORF">NVS89_00725</name>
</gene>
<dbReference type="GO" id="GO:0003688">
    <property type="term" value="F:DNA replication origin binding"/>
    <property type="evidence" value="ECO:0007669"/>
    <property type="project" value="TreeGrafter"/>
</dbReference>
<dbReference type="PANTHER" id="PTHR30050">
    <property type="entry name" value="CHROMOSOMAL REPLICATION INITIATOR PROTEIN DNAA"/>
    <property type="match status" value="1"/>
</dbReference>
<dbReference type="AlphaFoldDB" id="A0A9X2P7U7"/>
<proteinExistence type="predicted"/>
<dbReference type="PANTHER" id="PTHR30050:SF5">
    <property type="entry name" value="DNAA REGULATORY INACTIVATOR HDA"/>
    <property type="match status" value="1"/>
</dbReference>
<reference evidence="2" key="1">
    <citation type="submission" date="2022-08" db="EMBL/GenBank/DDBJ databases">
        <authorList>
            <person name="Li F."/>
        </authorList>
    </citation>
    <scope>NUCLEOTIDE SEQUENCE</scope>
    <source>
        <strain evidence="2">MQZ15Z-1</strain>
    </source>
</reference>
<dbReference type="RefSeq" id="WP_258730552.1">
    <property type="nucleotide sequence ID" value="NZ_JANTHZ010000001.1"/>
</dbReference>
<dbReference type="Gene3D" id="1.10.8.60">
    <property type="match status" value="1"/>
</dbReference>
<dbReference type="InterPro" id="IPR027417">
    <property type="entry name" value="P-loop_NTPase"/>
</dbReference>
<dbReference type="GO" id="GO:0006270">
    <property type="term" value="P:DNA replication initiation"/>
    <property type="evidence" value="ECO:0007669"/>
    <property type="project" value="TreeGrafter"/>
</dbReference>
<accession>A0A9X2P7U7</accession>
<evidence type="ECO:0000313" key="3">
    <source>
        <dbReference type="Proteomes" id="UP001151088"/>
    </source>
</evidence>
<evidence type="ECO:0000313" key="2">
    <source>
        <dbReference type="EMBL" id="MCS0493601.1"/>
    </source>
</evidence>